<evidence type="ECO:0000256" key="1">
    <source>
        <dbReference type="ARBA" id="ARBA00008635"/>
    </source>
</evidence>
<evidence type="ECO:0000313" key="4">
    <source>
        <dbReference type="EMBL" id="ANC90531.1"/>
    </source>
</evidence>
<evidence type="ECO:0000256" key="2">
    <source>
        <dbReference type="ARBA" id="ARBA00022723"/>
    </source>
</evidence>
<feature type="binding site" evidence="3">
    <location>
        <position position="50"/>
    </location>
    <ligand>
        <name>a divalent metal cation</name>
        <dbReference type="ChEBI" id="CHEBI:60240"/>
    </ligand>
</feature>
<accession>A0A168XZ82</accession>
<dbReference type="Proteomes" id="UP000077405">
    <property type="component" value="Chromosome"/>
</dbReference>
<dbReference type="EMBL" id="CP015285">
    <property type="protein sequence ID" value="ANC90531.1"/>
    <property type="molecule type" value="Genomic_DNA"/>
</dbReference>
<comment type="similarity">
    <text evidence="1">Belongs to the DinB family.</text>
</comment>
<proteinExistence type="inferred from homology"/>
<organism evidence="4 5">
    <name type="scientific">Azospirillum humicireducens</name>
    <dbReference type="NCBI Taxonomy" id="1226968"/>
    <lineage>
        <taxon>Bacteria</taxon>
        <taxon>Pseudomonadati</taxon>
        <taxon>Pseudomonadota</taxon>
        <taxon>Alphaproteobacteria</taxon>
        <taxon>Rhodospirillales</taxon>
        <taxon>Azospirillaceae</taxon>
        <taxon>Azospirillum</taxon>
    </lineage>
</organism>
<evidence type="ECO:0000313" key="5">
    <source>
        <dbReference type="Proteomes" id="UP000077405"/>
    </source>
</evidence>
<dbReference type="Gene3D" id="1.20.120.450">
    <property type="entry name" value="dinb family like domain"/>
    <property type="match status" value="1"/>
</dbReference>
<dbReference type="OrthoDB" id="9807509at2"/>
<dbReference type="PANTHER" id="PTHR37302:SF1">
    <property type="entry name" value="PROTEIN DINB"/>
    <property type="match status" value="1"/>
</dbReference>
<name>A0A168XZ82_9PROT</name>
<sequence>MDPKPHFETLGRYNRWANRRLYEVASQLSDAQFREDRGAFFRSVRGTLNHILVADRVWLERIEGAGPKPSALDEILHDDFAELRAAREAEDERILRVLAATPAERFGAVLSYRSMAGTAHELPFAQVLTHIFNHQTHHRGQAHGLLSQFGLEAPSIDFVYFLLEAK</sequence>
<gene>
    <name evidence="4" type="ORF">A6A40_00600</name>
</gene>
<dbReference type="Pfam" id="PF05163">
    <property type="entry name" value="DinB"/>
    <property type="match status" value="1"/>
</dbReference>
<dbReference type="PANTHER" id="PTHR37302">
    <property type="entry name" value="SLR1116 PROTEIN"/>
    <property type="match status" value="1"/>
</dbReference>
<keyword evidence="5" id="KW-1185">Reference proteome</keyword>
<dbReference type="STRING" id="1226968.A6A40_00600"/>
<feature type="binding site" evidence="3">
    <location>
        <position position="138"/>
    </location>
    <ligand>
        <name>a divalent metal cation</name>
        <dbReference type="ChEBI" id="CHEBI:60240"/>
    </ligand>
</feature>
<reference evidence="4 5" key="1">
    <citation type="journal article" date="2013" name="Int. J. Syst. Evol. Microbiol.">
        <title>Azospirillum humicireducens sp. nov., a nitrogen-fixing bacterium isolated from a microbial fuel cell.</title>
        <authorList>
            <person name="Zhou S."/>
            <person name="Han L."/>
            <person name="Wang Y."/>
            <person name="Yang G."/>
            <person name="Zhuang L."/>
            <person name="Hu P."/>
        </authorList>
    </citation>
    <scope>NUCLEOTIDE SEQUENCE [LARGE SCALE GENOMIC DNA]</scope>
    <source>
        <strain evidence="4 5">SgZ-5</strain>
    </source>
</reference>
<dbReference type="InterPro" id="IPR034660">
    <property type="entry name" value="DinB/YfiT-like"/>
</dbReference>
<dbReference type="InterPro" id="IPR007837">
    <property type="entry name" value="DinB"/>
</dbReference>
<feature type="binding site" evidence="3">
    <location>
        <position position="134"/>
    </location>
    <ligand>
        <name>a divalent metal cation</name>
        <dbReference type="ChEBI" id="CHEBI:60240"/>
    </ligand>
</feature>
<protein>
    <submittedName>
        <fullName evidence="4">Damage-inducible protein DinB</fullName>
    </submittedName>
</protein>
<dbReference type="SUPFAM" id="SSF109854">
    <property type="entry name" value="DinB/YfiT-like putative metalloenzymes"/>
    <property type="match status" value="1"/>
</dbReference>
<dbReference type="KEGG" id="ahu:A6A40_00600"/>
<evidence type="ECO:0000256" key="3">
    <source>
        <dbReference type="PIRSR" id="PIRSR607837-1"/>
    </source>
</evidence>
<dbReference type="RefSeq" id="WP_063633643.1">
    <property type="nucleotide sequence ID" value="NZ_CP015285.1"/>
</dbReference>
<keyword evidence="2 3" id="KW-0479">Metal-binding</keyword>
<dbReference type="AlphaFoldDB" id="A0A168XZ82"/>
<dbReference type="GO" id="GO:0046872">
    <property type="term" value="F:metal ion binding"/>
    <property type="evidence" value="ECO:0007669"/>
    <property type="project" value="UniProtKB-KW"/>
</dbReference>